<keyword evidence="2" id="KW-1185">Reference proteome</keyword>
<name>A0ABS4KC02_9FIRM</name>
<proteinExistence type="predicted"/>
<evidence type="ECO:0008006" key="3">
    <source>
        <dbReference type="Google" id="ProtNLM"/>
    </source>
</evidence>
<dbReference type="Proteomes" id="UP001519306">
    <property type="component" value="Unassembled WGS sequence"/>
</dbReference>
<accession>A0ABS4KC02</accession>
<sequence length="413" mass="47704">MNIGIIGADDSVDKIIELVEKEYEDINFISFRHNEIENIDEIFSEIPQDIDGIFATGIGVYNKLQSFNFNCPISYAKHGSIGLLKTFFDVYNENLDLKNKNISFDIIDEQSVSDIIKEFDIPINNYYVPCPDNYKSESFYLENHLKLYRDKKVDYIFTSFGYIYSLLKNLNIPVYRIYPSNIDIKSNIDSLIRNINLVKLNKKSLLVYKFNISSKENKSYIKSILTEYANLIEGLITEYSDNSLIIISNKNFYNEIDCLYLIYAFLNKKNISNILVGLGTGTTLTKAIDNAEIAIENTSSSDWLYFYDGNVLKKYDQYNTNYKTKYLSDEKIQNISEKTGIKTKHIQIIDLSIVNLNRNIFTSSELSDLLGLTVRSANRIMNTLVKNNFAEFIDNSSFNESIGRPKRQIKINF</sequence>
<evidence type="ECO:0000313" key="1">
    <source>
        <dbReference type="EMBL" id="MBP2025300.1"/>
    </source>
</evidence>
<dbReference type="RefSeq" id="WP_210060591.1">
    <property type="nucleotide sequence ID" value="NZ_JAGGLJ010000006.1"/>
</dbReference>
<evidence type="ECO:0000313" key="2">
    <source>
        <dbReference type="Proteomes" id="UP001519306"/>
    </source>
</evidence>
<organism evidence="1 2">
    <name type="scientific">Peptoniphilus stercorisuis</name>
    <dbReference type="NCBI Taxonomy" id="1436965"/>
    <lineage>
        <taxon>Bacteria</taxon>
        <taxon>Bacillati</taxon>
        <taxon>Bacillota</taxon>
        <taxon>Tissierellia</taxon>
        <taxon>Tissierellales</taxon>
        <taxon>Peptoniphilaceae</taxon>
        <taxon>Peptoniphilus</taxon>
    </lineage>
</organism>
<protein>
    <recommendedName>
        <fullName evidence="3">Transcriptional regulator</fullName>
    </recommendedName>
</protein>
<comment type="caution">
    <text evidence="1">The sequence shown here is derived from an EMBL/GenBank/DDBJ whole genome shotgun (WGS) entry which is preliminary data.</text>
</comment>
<reference evidence="1 2" key="1">
    <citation type="submission" date="2021-03" db="EMBL/GenBank/DDBJ databases">
        <title>Genomic Encyclopedia of Type Strains, Phase IV (KMG-IV): sequencing the most valuable type-strain genomes for metagenomic binning, comparative biology and taxonomic classification.</title>
        <authorList>
            <person name="Goeker M."/>
        </authorList>
    </citation>
    <scope>NUCLEOTIDE SEQUENCE [LARGE SCALE GENOMIC DNA]</scope>
    <source>
        <strain evidence="1 2">DSM 27563</strain>
    </source>
</reference>
<dbReference type="EMBL" id="JAGGLJ010000006">
    <property type="protein sequence ID" value="MBP2025300.1"/>
    <property type="molecule type" value="Genomic_DNA"/>
</dbReference>
<gene>
    <name evidence="1" type="ORF">J2Z71_000830</name>
</gene>